<dbReference type="Gene3D" id="3.10.620.30">
    <property type="match status" value="1"/>
</dbReference>
<feature type="domain" description="Transglutaminase-like" evidence="2">
    <location>
        <begin position="198"/>
        <end position="349"/>
    </location>
</feature>
<name>A0A3Q9JHR9_9GAMM</name>
<evidence type="ECO:0000259" key="2">
    <source>
        <dbReference type="Pfam" id="PF01841"/>
    </source>
</evidence>
<protein>
    <submittedName>
        <fullName evidence="3">Transglutaminase domain-containing protein</fullName>
    </submittedName>
</protein>
<keyword evidence="4" id="KW-1185">Reference proteome</keyword>
<feature type="transmembrane region" description="Helical" evidence="1">
    <location>
        <begin position="833"/>
        <end position="857"/>
    </location>
</feature>
<evidence type="ECO:0000256" key="1">
    <source>
        <dbReference type="SAM" id="Phobius"/>
    </source>
</evidence>
<dbReference type="Proteomes" id="UP000273143">
    <property type="component" value="Chromosome"/>
</dbReference>
<dbReference type="AlphaFoldDB" id="A0A3Q9JHR9"/>
<keyword evidence="1" id="KW-0472">Membrane</keyword>
<dbReference type="PANTHER" id="PTHR33490:SF6">
    <property type="entry name" value="SLL1049 PROTEIN"/>
    <property type="match status" value="1"/>
</dbReference>
<dbReference type="InterPro" id="IPR002931">
    <property type="entry name" value="Transglutaminase-like"/>
</dbReference>
<proteinExistence type="predicted"/>
<dbReference type="Pfam" id="PF01841">
    <property type="entry name" value="Transglut_core"/>
    <property type="match status" value="1"/>
</dbReference>
<sequence>MRKNMTTLNTTTAANSSTQLSVERQLAELVDEVRVSVGPQATLAAKISFNSKETLNKFNNLIEKAINNIQEELKQAVTSKSSQAIIDDLNKQLNLVTERATTFRNYLNGLSSSTSITRSANSEQGNALSAWLDEVSPLAEPEDLTEMPFQSLKADRTNVPRDFSVEGTTDINIKTRDLKNIDDFFLPEYIASANETEITDDILAKAKELANSPVKIYEWVRNNVEWQPTWGGQQTADMTLDVRRGNAMDISTLMIALLRAAKIPARYVHGTVDIPVDNFINMAGDFENVNAAMDFVSAGGIPVTSVTVGGKIAKVRIEHVWVEAAVPYYPSRGAKPVSARNPIDSWIPLDGSYKQYEYLQGIDEVTVSNLDGEKITNDLISSGSVNEQEGWVQGLNSNIIQQAQFQARDNLVTHIFNMQKPTLNDIVGGRKIIEQKFSMLPGSLPYLSVVRGVSNIQLPNALQVQVTLGLEYNHINGDYIQKKEAPLYQLNQQNIIISYKPASKADEEAIKALSPSGFTDFNQLPNFLPSSIHVIPEIKCNGEVLLTSSIIALGEDLEVGYQISTQTRNYLNLRDKVISGSYLALAITGSNLSKKIFDSIYSKLQYTKQILDQKDIDKIGSLTRDELLGDMFTFGVQGYYIEYISKCKVMSAKTRVNYQAIPSIGTYGYEPYKKTFFGLNRGIESHGIFMNIRVAQTLEEAKGSKLERKQFNQQIGLMSSALEHQIPEHFFNDTNGSSKIEGFSAVKALAIALQQGQRIYTINYENEVTALQNLKLDSLAMSEIKNALAVGKEVITHTEQIEVPGFKGSGYLIIDPDTGDGAYKISGGKNGGFFLGILMGAAFTSVLYFTIALWAAGIAAGPLGVGAVGLLTAMLTPIIAAAMGNVMNLYASADKEWQKCFVGGMLIGITIMGLGPGFGVIAGLKTKALIDLIFGVITAITNVVITFEEVESSATSCFR</sequence>
<dbReference type="KEGG" id="emo:DM558_02690"/>
<feature type="transmembrane region" description="Helical" evidence="1">
    <location>
        <begin position="928"/>
        <end position="947"/>
    </location>
</feature>
<evidence type="ECO:0000313" key="4">
    <source>
        <dbReference type="Proteomes" id="UP000273143"/>
    </source>
</evidence>
<gene>
    <name evidence="3" type="ORF">DM558_02690</name>
</gene>
<keyword evidence="1" id="KW-0812">Transmembrane</keyword>
<organism evidence="3 4">
    <name type="scientific">Entomomonas moraniae</name>
    <dbReference type="NCBI Taxonomy" id="2213226"/>
    <lineage>
        <taxon>Bacteria</taxon>
        <taxon>Pseudomonadati</taxon>
        <taxon>Pseudomonadota</taxon>
        <taxon>Gammaproteobacteria</taxon>
        <taxon>Pseudomonadales</taxon>
        <taxon>Pseudomonadaceae</taxon>
        <taxon>Entomomonas</taxon>
    </lineage>
</organism>
<evidence type="ECO:0000313" key="3">
    <source>
        <dbReference type="EMBL" id="AZS49754.1"/>
    </source>
</evidence>
<dbReference type="SUPFAM" id="SSF54001">
    <property type="entry name" value="Cysteine proteinases"/>
    <property type="match status" value="1"/>
</dbReference>
<dbReference type="EMBL" id="CP029822">
    <property type="protein sequence ID" value="AZS49754.1"/>
    <property type="molecule type" value="Genomic_DNA"/>
</dbReference>
<keyword evidence="1" id="KW-1133">Transmembrane helix</keyword>
<dbReference type="PANTHER" id="PTHR33490">
    <property type="entry name" value="BLR5614 PROTEIN-RELATED"/>
    <property type="match status" value="1"/>
</dbReference>
<feature type="transmembrane region" description="Helical" evidence="1">
    <location>
        <begin position="863"/>
        <end position="888"/>
    </location>
</feature>
<reference evidence="4" key="1">
    <citation type="submission" date="2018-06" db="EMBL/GenBank/DDBJ databases">
        <title>Complete genome of Pseudomonas insecticola strain QZS01.</title>
        <authorList>
            <person name="Wang J."/>
            <person name="Su Q."/>
        </authorList>
    </citation>
    <scope>NUCLEOTIDE SEQUENCE [LARGE SCALE GENOMIC DNA]</scope>
    <source>
        <strain evidence="4">QZS01</strain>
    </source>
</reference>
<feature type="transmembrane region" description="Helical" evidence="1">
    <location>
        <begin position="900"/>
        <end position="922"/>
    </location>
</feature>
<dbReference type="InterPro" id="IPR038765">
    <property type="entry name" value="Papain-like_cys_pep_sf"/>
</dbReference>
<accession>A0A3Q9JHR9</accession>